<keyword evidence="2" id="KW-1185">Reference proteome</keyword>
<sequence length="161" mass="17782">MSFSTLIRILPLVSSATSFMCSAGQQFAVSSFAQPGMPADTRQAAWYPWFRQYKNVVLISAPSHLATIASCIANIVLGSGAGKVSMLWWLAGIFFVFVHAYPLRLGLAHFALTEEQWHKKSPGEAQRWVQDFVDMNNRRLMIADIPGLLCLFVAVTKSVSA</sequence>
<comment type="caution">
    <text evidence="1">The sequence shown here is derived from an EMBL/GenBank/DDBJ whole genome shotgun (WGS) entry which is preliminary data.</text>
</comment>
<reference evidence="1 2" key="1">
    <citation type="journal article" date="2022" name="New Phytol.">
        <title>Ecological generalism drives hyperdiversity of secondary metabolite gene clusters in xylarialean endophytes.</title>
        <authorList>
            <person name="Franco M.E.E."/>
            <person name="Wisecaver J.H."/>
            <person name="Arnold A.E."/>
            <person name="Ju Y.M."/>
            <person name="Slot J.C."/>
            <person name="Ahrendt S."/>
            <person name="Moore L.P."/>
            <person name="Eastman K.E."/>
            <person name="Scott K."/>
            <person name="Konkel Z."/>
            <person name="Mondo S.J."/>
            <person name="Kuo A."/>
            <person name="Hayes R.D."/>
            <person name="Haridas S."/>
            <person name="Andreopoulos B."/>
            <person name="Riley R."/>
            <person name="LaButti K."/>
            <person name="Pangilinan J."/>
            <person name="Lipzen A."/>
            <person name="Amirebrahimi M."/>
            <person name="Yan J."/>
            <person name="Adam C."/>
            <person name="Keymanesh K."/>
            <person name="Ng V."/>
            <person name="Louie K."/>
            <person name="Northen T."/>
            <person name="Drula E."/>
            <person name="Henrissat B."/>
            <person name="Hsieh H.M."/>
            <person name="Youens-Clark K."/>
            <person name="Lutzoni F."/>
            <person name="Miadlikowska J."/>
            <person name="Eastwood D.C."/>
            <person name="Hamelin R.C."/>
            <person name="Grigoriev I.V."/>
            <person name="U'Ren J.M."/>
        </authorList>
    </citation>
    <scope>NUCLEOTIDE SEQUENCE [LARGE SCALE GENOMIC DNA]</scope>
    <source>
        <strain evidence="1 2">ER1909</strain>
    </source>
</reference>
<dbReference type="EMBL" id="MU394289">
    <property type="protein sequence ID" value="KAI6090724.1"/>
    <property type="molecule type" value="Genomic_DNA"/>
</dbReference>
<proteinExistence type="predicted"/>
<dbReference type="Proteomes" id="UP001497680">
    <property type="component" value="Unassembled WGS sequence"/>
</dbReference>
<gene>
    <name evidence="1" type="ORF">F4821DRAFT_255483</name>
</gene>
<evidence type="ECO:0000313" key="2">
    <source>
        <dbReference type="Proteomes" id="UP001497680"/>
    </source>
</evidence>
<protein>
    <submittedName>
        <fullName evidence="1">Uncharacterized protein</fullName>
    </submittedName>
</protein>
<evidence type="ECO:0000313" key="1">
    <source>
        <dbReference type="EMBL" id="KAI6090724.1"/>
    </source>
</evidence>
<organism evidence="1 2">
    <name type="scientific">Hypoxylon rubiginosum</name>
    <dbReference type="NCBI Taxonomy" id="110542"/>
    <lineage>
        <taxon>Eukaryota</taxon>
        <taxon>Fungi</taxon>
        <taxon>Dikarya</taxon>
        <taxon>Ascomycota</taxon>
        <taxon>Pezizomycotina</taxon>
        <taxon>Sordariomycetes</taxon>
        <taxon>Xylariomycetidae</taxon>
        <taxon>Xylariales</taxon>
        <taxon>Hypoxylaceae</taxon>
        <taxon>Hypoxylon</taxon>
    </lineage>
</organism>
<accession>A0ACC0DDA3</accession>
<name>A0ACC0DDA3_9PEZI</name>